<comment type="caution">
    <text evidence="1">The sequence shown here is derived from an EMBL/GenBank/DDBJ whole genome shotgun (WGS) entry which is preliminary data.</text>
</comment>
<accession>A0AAV4AR06</accession>
<protein>
    <submittedName>
        <fullName evidence="1">Uncharacterized protein</fullName>
    </submittedName>
</protein>
<keyword evidence="2" id="KW-1185">Reference proteome</keyword>
<reference evidence="1 2" key="1">
    <citation type="journal article" date="2021" name="Elife">
        <title>Chloroplast acquisition without the gene transfer in kleptoplastic sea slugs, Plakobranchus ocellatus.</title>
        <authorList>
            <person name="Maeda T."/>
            <person name="Takahashi S."/>
            <person name="Yoshida T."/>
            <person name="Shimamura S."/>
            <person name="Takaki Y."/>
            <person name="Nagai Y."/>
            <person name="Toyoda A."/>
            <person name="Suzuki Y."/>
            <person name="Arimoto A."/>
            <person name="Ishii H."/>
            <person name="Satoh N."/>
            <person name="Nishiyama T."/>
            <person name="Hasebe M."/>
            <person name="Maruyama T."/>
            <person name="Minagawa J."/>
            <person name="Obokata J."/>
            <person name="Shigenobu S."/>
        </authorList>
    </citation>
    <scope>NUCLEOTIDE SEQUENCE [LARGE SCALE GENOMIC DNA]</scope>
</reference>
<sequence>MHKVNLDPVDEISLLQARALVTGEARTRDRKAPEISQAGSLKSRFSYRVDHHNRGCRVYCEPTDIATTITTTITITIANTITTTTDIATTITTSISNIITTTTTITITTTITTTRILQQPPLLFPSSNQ</sequence>
<evidence type="ECO:0000313" key="2">
    <source>
        <dbReference type="Proteomes" id="UP000735302"/>
    </source>
</evidence>
<proteinExistence type="predicted"/>
<gene>
    <name evidence="1" type="ORF">PoB_003550300</name>
</gene>
<evidence type="ECO:0000313" key="1">
    <source>
        <dbReference type="EMBL" id="GFO08998.1"/>
    </source>
</evidence>
<name>A0AAV4AR06_9GAST</name>
<dbReference type="Proteomes" id="UP000735302">
    <property type="component" value="Unassembled WGS sequence"/>
</dbReference>
<organism evidence="1 2">
    <name type="scientific">Plakobranchus ocellatus</name>
    <dbReference type="NCBI Taxonomy" id="259542"/>
    <lineage>
        <taxon>Eukaryota</taxon>
        <taxon>Metazoa</taxon>
        <taxon>Spiralia</taxon>
        <taxon>Lophotrochozoa</taxon>
        <taxon>Mollusca</taxon>
        <taxon>Gastropoda</taxon>
        <taxon>Heterobranchia</taxon>
        <taxon>Euthyneura</taxon>
        <taxon>Panpulmonata</taxon>
        <taxon>Sacoglossa</taxon>
        <taxon>Placobranchoidea</taxon>
        <taxon>Plakobranchidae</taxon>
        <taxon>Plakobranchus</taxon>
    </lineage>
</organism>
<dbReference type="AlphaFoldDB" id="A0AAV4AR06"/>
<dbReference type="EMBL" id="BLXT01004030">
    <property type="protein sequence ID" value="GFO08998.1"/>
    <property type="molecule type" value="Genomic_DNA"/>
</dbReference>